<protein>
    <recommendedName>
        <fullName evidence="3">Leucine-binding protein domain-containing protein</fullName>
    </recommendedName>
</protein>
<evidence type="ECO:0000313" key="5">
    <source>
        <dbReference type="Proteomes" id="UP000196531"/>
    </source>
</evidence>
<sequence length="368" mass="41644">MKLSSIIVFIAILFIQTINATSFNVGVLYPINKNGNSYIGAESICVVEGLLKEYRNPKLSIKYKVYDTEQNSSTTMKSVMQMVKDKVDLVVGTTYSTTAIVASKVLSKKNIPFIVPTATNPSVTKNSKSTIRACYDDHVQGQKLAKFSIDKKRRNILVLKNLSRPFSSFLADEFLKEIHKSAPSVKTEVYELIDGDMNYQEIVEKIKKNQYDLIFTTLVASKSALLYKSINKEKLTPMILGTDSIGGRKSFFDILGKAHKGLDFFFAAQWDGKLRGPHIREFKTIFKKYCKGYDPTMMAVSAFDILKMALLTLDKLPKKRKLALINEIKKREYIGLRNKLIFTNRNTPDAPIYIKKIIKDTVLSVKSL</sequence>
<dbReference type="Proteomes" id="UP000196531">
    <property type="component" value="Unassembled WGS sequence"/>
</dbReference>
<feature type="domain" description="Leucine-binding protein" evidence="3">
    <location>
        <begin position="61"/>
        <end position="357"/>
    </location>
</feature>
<dbReference type="EMBL" id="MAAO01000002">
    <property type="protein sequence ID" value="OUS00175.1"/>
    <property type="molecule type" value="Genomic_DNA"/>
</dbReference>
<dbReference type="Gene3D" id="3.40.50.2300">
    <property type="match status" value="2"/>
</dbReference>
<comment type="caution">
    <text evidence="4">The sequence shown here is derived from an EMBL/GenBank/DDBJ whole genome shotgun (WGS) entry which is preliminary data.</text>
</comment>
<evidence type="ECO:0000313" key="4">
    <source>
        <dbReference type="EMBL" id="OUS00175.1"/>
    </source>
</evidence>
<comment type="similarity">
    <text evidence="1">Belongs to the leucine-binding protein family.</text>
</comment>
<gene>
    <name evidence="4" type="ORF">A9Q84_03050</name>
</gene>
<organism evidence="4 5">
    <name type="scientific">Halobacteriovorax marinus</name>
    <dbReference type="NCBI Taxonomy" id="97084"/>
    <lineage>
        <taxon>Bacteria</taxon>
        <taxon>Pseudomonadati</taxon>
        <taxon>Bdellovibrionota</taxon>
        <taxon>Bacteriovoracia</taxon>
        <taxon>Bacteriovoracales</taxon>
        <taxon>Halobacteriovoraceae</taxon>
        <taxon>Halobacteriovorax</taxon>
    </lineage>
</organism>
<dbReference type="SUPFAM" id="SSF53822">
    <property type="entry name" value="Periplasmic binding protein-like I"/>
    <property type="match status" value="1"/>
</dbReference>
<accession>A0A1Y5FGX0</accession>
<dbReference type="AlphaFoldDB" id="A0A1Y5FGX0"/>
<dbReference type="InterPro" id="IPR028081">
    <property type="entry name" value="Leu-bd"/>
</dbReference>
<name>A0A1Y5FGX0_9BACT</name>
<dbReference type="InterPro" id="IPR051010">
    <property type="entry name" value="BCAA_transport"/>
</dbReference>
<proteinExistence type="inferred from homology"/>
<dbReference type="InterPro" id="IPR028082">
    <property type="entry name" value="Peripla_BP_I"/>
</dbReference>
<evidence type="ECO:0000259" key="3">
    <source>
        <dbReference type="Pfam" id="PF13458"/>
    </source>
</evidence>
<dbReference type="PANTHER" id="PTHR30483:SF6">
    <property type="entry name" value="PERIPLASMIC BINDING PROTEIN OF ABC TRANSPORTER FOR NATURAL AMINO ACIDS"/>
    <property type="match status" value="1"/>
</dbReference>
<evidence type="ECO:0000256" key="1">
    <source>
        <dbReference type="ARBA" id="ARBA00010062"/>
    </source>
</evidence>
<keyword evidence="2" id="KW-0732">Signal</keyword>
<dbReference type="PANTHER" id="PTHR30483">
    <property type="entry name" value="LEUCINE-SPECIFIC-BINDING PROTEIN"/>
    <property type="match status" value="1"/>
</dbReference>
<evidence type="ECO:0000256" key="2">
    <source>
        <dbReference type="ARBA" id="ARBA00022729"/>
    </source>
</evidence>
<reference evidence="5" key="1">
    <citation type="journal article" date="2017" name="Proc. Natl. Acad. Sci. U.S.A.">
        <title>Simulation of Deepwater Horizon oil plume reveals substrate specialization within a complex community of hydrocarbon-degraders.</title>
        <authorList>
            <person name="Hu P."/>
            <person name="Dubinsky E.A."/>
            <person name="Probst A.J."/>
            <person name="Wang J."/>
            <person name="Sieber C.M.K."/>
            <person name="Tom L.M."/>
            <person name="Gardinali P."/>
            <person name="Banfield J.F."/>
            <person name="Atlas R.M."/>
            <person name="Andersen G.L."/>
        </authorList>
    </citation>
    <scope>NUCLEOTIDE SEQUENCE [LARGE SCALE GENOMIC DNA]</scope>
</reference>
<dbReference type="Pfam" id="PF13458">
    <property type="entry name" value="Peripla_BP_6"/>
    <property type="match status" value="1"/>
</dbReference>